<dbReference type="PANTHER" id="PTHR46546:SF4">
    <property type="entry name" value="SHEWANELLA-LIKE PROTEIN PHOSPHATASE 1"/>
    <property type="match status" value="1"/>
</dbReference>
<evidence type="ECO:0000256" key="1">
    <source>
        <dbReference type="SAM" id="SignalP"/>
    </source>
</evidence>
<organism evidence="3 4">
    <name type="scientific">Emiliania huxleyi (strain CCMP1516)</name>
    <dbReference type="NCBI Taxonomy" id="280463"/>
    <lineage>
        <taxon>Eukaryota</taxon>
        <taxon>Haptista</taxon>
        <taxon>Haptophyta</taxon>
        <taxon>Prymnesiophyceae</taxon>
        <taxon>Isochrysidales</taxon>
        <taxon>Noelaerhabdaceae</taxon>
        <taxon>Emiliania</taxon>
    </lineage>
</organism>
<name>A0A0D3I4H6_EMIH1</name>
<dbReference type="GeneID" id="17252266"/>
<dbReference type="Pfam" id="PF00149">
    <property type="entry name" value="Metallophos"/>
    <property type="match status" value="1"/>
</dbReference>
<proteinExistence type="predicted"/>
<evidence type="ECO:0000313" key="3">
    <source>
        <dbReference type="EnsemblProtists" id="EOD06161"/>
    </source>
</evidence>
<dbReference type="OMA" id="SHWMRGL"/>
<evidence type="ECO:0000259" key="2">
    <source>
        <dbReference type="Pfam" id="PF00149"/>
    </source>
</evidence>
<dbReference type="PaxDb" id="2903-EOD06161"/>
<evidence type="ECO:0000313" key="4">
    <source>
        <dbReference type="Proteomes" id="UP000013827"/>
    </source>
</evidence>
<accession>A0A0D3I4H6</accession>
<keyword evidence="4" id="KW-1185">Reference proteome</keyword>
<keyword evidence="1" id="KW-0732">Signal</keyword>
<dbReference type="Gene3D" id="3.60.21.10">
    <property type="match status" value="1"/>
</dbReference>
<dbReference type="GO" id="GO:0016787">
    <property type="term" value="F:hydrolase activity"/>
    <property type="evidence" value="ECO:0007669"/>
    <property type="project" value="InterPro"/>
</dbReference>
<feature type="domain" description="Calcineurin-like phosphoesterase" evidence="2">
    <location>
        <begin position="20"/>
        <end position="236"/>
    </location>
</feature>
<dbReference type="InterPro" id="IPR004843">
    <property type="entry name" value="Calcineurin-like_PHP"/>
</dbReference>
<dbReference type="PANTHER" id="PTHR46546">
    <property type="entry name" value="SHEWANELLA-LIKE PROTEIN PHOSPHATASE 1"/>
    <property type="match status" value="1"/>
</dbReference>
<dbReference type="InterPro" id="IPR029052">
    <property type="entry name" value="Metallo-depent_PP-like"/>
</dbReference>
<feature type="signal peptide" evidence="1">
    <location>
        <begin position="1"/>
        <end position="23"/>
    </location>
</feature>
<dbReference type="AlphaFoldDB" id="A0A0D3I4H6"/>
<reference evidence="3" key="2">
    <citation type="submission" date="2024-10" db="UniProtKB">
        <authorList>
            <consortium name="EnsemblProtists"/>
        </authorList>
    </citation>
    <scope>IDENTIFICATION</scope>
</reference>
<dbReference type="SUPFAM" id="SSF56300">
    <property type="entry name" value="Metallo-dependent phosphatases"/>
    <property type="match status" value="1"/>
</dbReference>
<dbReference type="HOGENOM" id="CLU_042543_2_0_1"/>
<dbReference type="EnsemblProtists" id="EOD06161">
    <property type="protein sequence ID" value="EOD06161"/>
    <property type="gene ID" value="EMIHUDRAFT_107003"/>
</dbReference>
<sequence>MLALLTTLALVLVAPAPPGRVVALGDLHGDAAAAVTALTAAGLIDADLHWSGGDATLVQLGDVLDRGGEEFALWGLLERLRLEARSAGGRVVTLLGNHEVLNALGKAATYVHPAGHAQFGDDRCAAFRPGGALAARLADDFPVVAVVGDSVFAHASLPRGATLGSLARLNAETRAWLLGERPAGPPPLLLGGRDSPVWDRTFSAPGGEEPAASDCEALRDTLRGLGASRLVVGHTPQTRVNGACGGAVWRCDTGCSRWVMCGPVEALEIQGGAVRVLRRGTAREAARDALLTAEDALAEPECGEAFLN</sequence>
<feature type="chain" id="PRO_5044290910" description="Calcineurin-like phosphoesterase domain-containing protein" evidence="1">
    <location>
        <begin position="24"/>
        <end position="308"/>
    </location>
</feature>
<dbReference type="KEGG" id="ehx:EMIHUDRAFT_107003"/>
<dbReference type="RefSeq" id="XP_005758590.1">
    <property type="nucleotide sequence ID" value="XM_005758533.1"/>
</dbReference>
<dbReference type="Proteomes" id="UP000013827">
    <property type="component" value="Unassembled WGS sequence"/>
</dbReference>
<protein>
    <recommendedName>
        <fullName evidence="2">Calcineurin-like phosphoesterase domain-containing protein</fullName>
    </recommendedName>
</protein>
<dbReference type="STRING" id="2903.R1D5I6"/>
<reference evidence="4" key="1">
    <citation type="journal article" date="2013" name="Nature">
        <title>Pan genome of the phytoplankton Emiliania underpins its global distribution.</title>
        <authorList>
            <person name="Read B.A."/>
            <person name="Kegel J."/>
            <person name="Klute M.J."/>
            <person name="Kuo A."/>
            <person name="Lefebvre S.C."/>
            <person name="Maumus F."/>
            <person name="Mayer C."/>
            <person name="Miller J."/>
            <person name="Monier A."/>
            <person name="Salamov A."/>
            <person name="Young J."/>
            <person name="Aguilar M."/>
            <person name="Claverie J.M."/>
            <person name="Frickenhaus S."/>
            <person name="Gonzalez K."/>
            <person name="Herman E.K."/>
            <person name="Lin Y.C."/>
            <person name="Napier J."/>
            <person name="Ogata H."/>
            <person name="Sarno A.F."/>
            <person name="Shmutz J."/>
            <person name="Schroeder D."/>
            <person name="de Vargas C."/>
            <person name="Verret F."/>
            <person name="von Dassow P."/>
            <person name="Valentin K."/>
            <person name="Van de Peer Y."/>
            <person name="Wheeler G."/>
            <person name="Dacks J.B."/>
            <person name="Delwiche C.F."/>
            <person name="Dyhrman S.T."/>
            <person name="Glockner G."/>
            <person name="John U."/>
            <person name="Richards T."/>
            <person name="Worden A.Z."/>
            <person name="Zhang X."/>
            <person name="Grigoriev I.V."/>
            <person name="Allen A.E."/>
            <person name="Bidle K."/>
            <person name="Borodovsky M."/>
            <person name="Bowler C."/>
            <person name="Brownlee C."/>
            <person name="Cock J.M."/>
            <person name="Elias M."/>
            <person name="Gladyshev V.N."/>
            <person name="Groth M."/>
            <person name="Guda C."/>
            <person name="Hadaegh A."/>
            <person name="Iglesias-Rodriguez M.D."/>
            <person name="Jenkins J."/>
            <person name="Jones B.M."/>
            <person name="Lawson T."/>
            <person name="Leese F."/>
            <person name="Lindquist E."/>
            <person name="Lobanov A."/>
            <person name="Lomsadze A."/>
            <person name="Malik S.B."/>
            <person name="Marsh M.E."/>
            <person name="Mackinder L."/>
            <person name="Mock T."/>
            <person name="Mueller-Roeber B."/>
            <person name="Pagarete A."/>
            <person name="Parker M."/>
            <person name="Probert I."/>
            <person name="Quesneville H."/>
            <person name="Raines C."/>
            <person name="Rensing S.A."/>
            <person name="Riano-Pachon D.M."/>
            <person name="Richier S."/>
            <person name="Rokitta S."/>
            <person name="Shiraiwa Y."/>
            <person name="Soanes D.M."/>
            <person name="van der Giezen M."/>
            <person name="Wahlund T.M."/>
            <person name="Williams B."/>
            <person name="Wilson W."/>
            <person name="Wolfe G."/>
            <person name="Wurch L.L."/>
        </authorList>
    </citation>
    <scope>NUCLEOTIDE SEQUENCE</scope>
</reference>
<dbReference type="eggNOG" id="KOG0374">
    <property type="taxonomic scope" value="Eukaryota"/>
</dbReference>